<dbReference type="InterPro" id="IPR011009">
    <property type="entry name" value="Kinase-like_dom_sf"/>
</dbReference>
<dbReference type="GO" id="GO:0005524">
    <property type="term" value="F:ATP binding"/>
    <property type="evidence" value="ECO:0007669"/>
    <property type="project" value="UniProtKB-KW"/>
</dbReference>
<reference evidence="11 12" key="1">
    <citation type="submission" date="2019-03" db="EMBL/GenBank/DDBJ databases">
        <title>Single cell metagenomics reveals metabolic interactions within the superorganism composed of flagellate Streblomastix strix and complex community of Bacteroidetes bacteria on its surface.</title>
        <authorList>
            <person name="Treitli S.C."/>
            <person name="Kolisko M."/>
            <person name="Husnik F."/>
            <person name="Keeling P."/>
            <person name="Hampl V."/>
        </authorList>
    </citation>
    <scope>NUCLEOTIDE SEQUENCE [LARGE SCALE GENOMIC DNA]</scope>
    <source>
        <strain evidence="11">ST1C</strain>
    </source>
</reference>
<comment type="catalytic activity">
    <reaction evidence="8">
        <text>L-seryl-[protein] + ATP = O-phospho-L-seryl-[protein] + ADP + H(+)</text>
        <dbReference type="Rhea" id="RHEA:17989"/>
        <dbReference type="Rhea" id="RHEA-COMP:9863"/>
        <dbReference type="Rhea" id="RHEA-COMP:11604"/>
        <dbReference type="ChEBI" id="CHEBI:15378"/>
        <dbReference type="ChEBI" id="CHEBI:29999"/>
        <dbReference type="ChEBI" id="CHEBI:30616"/>
        <dbReference type="ChEBI" id="CHEBI:83421"/>
        <dbReference type="ChEBI" id="CHEBI:456216"/>
        <dbReference type="EC" id="2.7.11.1"/>
    </reaction>
</comment>
<dbReference type="PANTHER" id="PTHR44899:SF3">
    <property type="entry name" value="SERINE_THREONINE-PROTEIN KINASE NEK1"/>
    <property type="match status" value="1"/>
</dbReference>
<comment type="caution">
    <text evidence="11">The sequence shown here is derived from an EMBL/GenBank/DDBJ whole genome shotgun (WGS) entry which is preliminary data.</text>
</comment>
<proteinExistence type="predicted"/>
<feature type="signal peptide" evidence="9">
    <location>
        <begin position="1"/>
        <end position="18"/>
    </location>
</feature>
<evidence type="ECO:0000256" key="6">
    <source>
        <dbReference type="ARBA" id="ARBA00022840"/>
    </source>
</evidence>
<evidence type="ECO:0000259" key="10">
    <source>
        <dbReference type="PROSITE" id="PS50011"/>
    </source>
</evidence>
<dbReference type="SMART" id="SM00220">
    <property type="entry name" value="S_TKc"/>
    <property type="match status" value="1"/>
</dbReference>
<keyword evidence="2" id="KW-0723">Serine/threonine-protein kinase</keyword>
<dbReference type="OrthoDB" id="4062651at2759"/>
<dbReference type="EC" id="2.7.11.1" evidence="1"/>
<dbReference type="PROSITE" id="PS00108">
    <property type="entry name" value="PROTEIN_KINASE_ST"/>
    <property type="match status" value="1"/>
</dbReference>
<sequence>IITLSVAAILIYIQIACGKRNLKQLVIDASNGTLTFTITHSKGCFDGIDCCNNDLQYSANLDEIRNIYEDNQTNIQTIVIKNENMAEVEACAPSESWSNITLKMSKIEDYEIVQELKGGTYVKTYLVRHISSGIQYVMKQVAYIDDVDKKRADDEVALMKRLESQFIIRLICTFTNNTELCMILEYCENGDLRNVITELQKLSVEERINRVWILLAHIARAIDFLHSDNIIHRDIKPENIFLTQDGSVRLGDLHLAKDISQNNFYNKIQETNIYMAVEIRLTNRMTYASDIFSFGIVLFELITGQHPFAFNTDNEQSIIDNIQKGDYQELPDWVLNEMKMIVMNMLSNV</sequence>
<dbReference type="Gene3D" id="1.10.510.10">
    <property type="entry name" value="Transferase(Phosphotransferase) domain 1"/>
    <property type="match status" value="1"/>
</dbReference>
<dbReference type="SUPFAM" id="SSF56112">
    <property type="entry name" value="Protein kinase-like (PK-like)"/>
    <property type="match status" value="1"/>
</dbReference>
<dbReference type="InterPro" id="IPR008271">
    <property type="entry name" value="Ser/Thr_kinase_AS"/>
</dbReference>
<keyword evidence="5 11" id="KW-0418">Kinase</keyword>
<comment type="catalytic activity">
    <reaction evidence="7">
        <text>L-threonyl-[protein] + ATP = O-phospho-L-threonyl-[protein] + ADP + H(+)</text>
        <dbReference type="Rhea" id="RHEA:46608"/>
        <dbReference type="Rhea" id="RHEA-COMP:11060"/>
        <dbReference type="Rhea" id="RHEA-COMP:11605"/>
        <dbReference type="ChEBI" id="CHEBI:15378"/>
        <dbReference type="ChEBI" id="CHEBI:30013"/>
        <dbReference type="ChEBI" id="CHEBI:30616"/>
        <dbReference type="ChEBI" id="CHEBI:61977"/>
        <dbReference type="ChEBI" id="CHEBI:456216"/>
        <dbReference type="EC" id="2.7.11.1"/>
    </reaction>
</comment>
<name>A0A5J4UUA8_9EUKA</name>
<keyword evidence="3" id="KW-0808">Transferase</keyword>
<evidence type="ECO:0000256" key="8">
    <source>
        <dbReference type="ARBA" id="ARBA00048679"/>
    </source>
</evidence>
<protein>
    <recommendedName>
        <fullName evidence="1">non-specific serine/threonine protein kinase</fullName>
        <ecNumber evidence="1">2.7.11.1</ecNumber>
    </recommendedName>
</protein>
<evidence type="ECO:0000256" key="5">
    <source>
        <dbReference type="ARBA" id="ARBA00022777"/>
    </source>
</evidence>
<keyword evidence="6" id="KW-0067">ATP-binding</keyword>
<dbReference type="Pfam" id="PF00069">
    <property type="entry name" value="Pkinase"/>
    <property type="match status" value="1"/>
</dbReference>
<dbReference type="Proteomes" id="UP000324800">
    <property type="component" value="Unassembled WGS sequence"/>
</dbReference>
<evidence type="ECO:0000313" key="11">
    <source>
        <dbReference type="EMBL" id="KAA6373854.1"/>
    </source>
</evidence>
<gene>
    <name evidence="11" type="ORF">EZS28_030619</name>
</gene>
<dbReference type="PANTHER" id="PTHR44899">
    <property type="entry name" value="CAMK FAMILY PROTEIN KINASE"/>
    <property type="match status" value="1"/>
</dbReference>
<evidence type="ECO:0000256" key="1">
    <source>
        <dbReference type="ARBA" id="ARBA00012513"/>
    </source>
</evidence>
<dbReference type="AlphaFoldDB" id="A0A5J4UUA8"/>
<evidence type="ECO:0000256" key="2">
    <source>
        <dbReference type="ARBA" id="ARBA00022527"/>
    </source>
</evidence>
<feature type="non-terminal residue" evidence="11">
    <location>
        <position position="1"/>
    </location>
</feature>
<dbReference type="EMBL" id="SNRW01012415">
    <property type="protein sequence ID" value="KAA6373854.1"/>
    <property type="molecule type" value="Genomic_DNA"/>
</dbReference>
<dbReference type="InterPro" id="IPR051131">
    <property type="entry name" value="NEK_Ser/Thr_kinase_NIMA"/>
</dbReference>
<evidence type="ECO:0000256" key="3">
    <source>
        <dbReference type="ARBA" id="ARBA00022679"/>
    </source>
</evidence>
<evidence type="ECO:0000256" key="4">
    <source>
        <dbReference type="ARBA" id="ARBA00022741"/>
    </source>
</evidence>
<accession>A0A5J4UUA8</accession>
<feature type="domain" description="Protein kinase" evidence="10">
    <location>
        <begin position="110"/>
        <end position="349"/>
    </location>
</feature>
<keyword evidence="4" id="KW-0547">Nucleotide-binding</keyword>
<dbReference type="PROSITE" id="PS50011">
    <property type="entry name" value="PROTEIN_KINASE_DOM"/>
    <property type="match status" value="1"/>
</dbReference>
<feature type="chain" id="PRO_5023872200" description="non-specific serine/threonine protein kinase" evidence="9">
    <location>
        <begin position="19"/>
        <end position="349"/>
    </location>
</feature>
<dbReference type="InterPro" id="IPR000719">
    <property type="entry name" value="Prot_kinase_dom"/>
</dbReference>
<evidence type="ECO:0000313" key="12">
    <source>
        <dbReference type="Proteomes" id="UP000324800"/>
    </source>
</evidence>
<keyword evidence="9" id="KW-0732">Signal</keyword>
<dbReference type="GO" id="GO:0004674">
    <property type="term" value="F:protein serine/threonine kinase activity"/>
    <property type="evidence" value="ECO:0007669"/>
    <property type="project" value="UniProtKB-KW"/>
</dbReference>
<evidence type="ECO:0000256" key="7">
    <source>
        <dbReference type="ARBA" id="ARBA00047899"/>
    </source>
</evidence>
<evidence type="ECO:0000256" key="9">
    <source>
        <dbReference type="SAM" id="SignalP"/>
    </source>
</evidence>
<organism evidence="11 12">
    <name type="scientific">Streblomastix strix</name>
    <dbReference type="NCBI Taxonomy" id="222440"/>
    <lineage>
        <taxon>Eukaryota</taxon>
        <taxon>Metamonada</taxon>
        <taxon>Preaxostyla</taxon>
        <taxon>Oxymonadida</taxon>
        <taxon>Streblomastigidae</taxon>
        <taxon>Streblomastix</taxon>
    </lineage>
</organism>